<comment type="caution">
    <text evidence="3">The sequence shown here is derived from an EMBL/GenBank/DDBJ whole genome shotgun (WGS) entry which is preliminary data.</text>
</comment>
<evidence type="ECO:0000256" key="1">
    <source>
        <dbReference type="ARBA" id="ARBA00006484"/>
    </source>
</evidence>
<dbReference type="PANTHER" id="PTHR43899">
    <property type="entry name" value="RH59310P"/>
    <property type="match status" value="1"/>
</dbReference>
<feature type="non-terminal residue" evidence="3">
    <location>
        <position position="1"/>
    </location>
</feature>
<dbReference type="Gene3D" id="3.40.50.720">
    <property type="entry name" value="NAD(P)-binding Rossmann-like Domain"/>
    <property type="match status" value="1"/>
</dbReference>
<proteinExistence type="inferred from homology"/>
<gene>
    <name evidence="3" type="ORF">B0T18DRAFT_306206</name>
</gene>
<dbReference type="InterPro" id="IPR051019">
    <property type="entry name" value="VLCFA-Steroid_DH"/>
</dbReference>
<dbReference type="InterPro" id="IPR002347">
    <property type="entry name" value="SDR_fam"/>
</dbReference>
<evidence type="ECO:0000313" key="3">
    <source>
        <dbReference type="EMBL" id="KAK0745435.1"/>
    </source>
</evidence>
<reference evidence="3" key="1">
    <citation type="submission" date="2023-06" db="EMBL/GenBank/DDBJ databases">
        <title>Genome-scale phylogeny and comparative genomics of the fungal order Sordariales.</title>
        <authorList>
            <consortium name="Lawrence Berkeley National Laboratory"/>
            <person name="Hensen N."/>
            <person name="Bonometti L."/>
            <person name="Westerberg I."/>
            <person name="Brannstrom I.O."/>
            <person name="Guillou S."/>
            <person name="Cros-Aarteil S."/>
            <person name="Calhoun S."/>
            <person name="Haridas S."/>
            <person name="Kuo A."/>
            <person name="Mondo S."/>
            <person name="Pangilinan J."/>
            <person name="Riley R."/>
            <person name="LaButti K."/>
            <person name="Andreopoulos B."/>
            <person name="Lipzen A."/>
            <person name="Chen C."/>
            <person name="Yanf M."/>
            <person name="Daum C."/>
            <person name="Ng V."/>
            <person name="Clum A."/>
            <person name="Steindorff A."/>
            <person name="Ohm R."/>
            <person name="Martin F."/>
            <person name="Silar P."/>
            <person name="Natvig D."/>
            <person name="Lalanne C."/>
            <person name="Gautier V."/>
            <person name="Ament-velasquez S.L."/>
            <person name="Kruys A."/>
            <person name="Hutchinson M.I."/>
            <person name="Powell A.J."/>
            <person name="Barry K."/>
            <person name="Miller A.N."/>
            <person name="Grigoriev I.V."/>
            <person name="Debuchy R."/>
            <person name="Gladieux P."/>
            <person name="Thoren M.H."/>
            <person name="Johannesson H."/>
        </authorList>
    </citation>
    <scope>NUCLEOTIDE SEQUENCE</scope>
    <source>
        <strain evidence="3">SMH3187-1</strain>
    </source>
</reference>
<dbReference type="SUPFAM" id="SSF51735">
    <property type="entry name" value="NAD(P)-binding Rossmann-fold domains"/>
    <property type="match status" value="1"/>
</dbReference>
<comment type="similarity">
    <text evidence="1">Belongs to the short-chain dehydrogenases/reductases (SDR) family.</text>
</comment>
<dbReference type="InterPro" id="IPR036291">
    <property type="entry name" value="NAD(P)-bd_dom_sf"/>
</dbReference>
<dbReference type="EMBL" id="JAUKUD010000004">
    <property type="protein sequence ID" value="KAK0745435.1"/>
    <property type="molecule type" value="Genomic_DNA"/>
</dbReference>
<dbReference type="AlphaFoldDB" id="A0AA40ETU3"/>
<evidence type="ECO:0000256" key="2">
    <source>
        <dbReference type="ARBA" id="ARBA00023002"/>
    </source>
</evidence>
<keyword evidence="4" id="KW-1185">Reference proteome</keyword>
<organism evidence="3 4">
    <name type="scientific">Schizothecium vesticola</name>
    <dbReference type="NCBI Taxonomy" id="314040"/>
    <lineage>
        <taxon>Eukaryota</taxon>
        <taxon>Fungi</taxon>
        <taxon>Dikarya</taxon>
        <taxon>Ascomycota</taxon>
        <taxon>Pezizomycotina</taxon>
        <taxon>Sordariomycetes</taxon>
        <taxon>Sordariomycetidae</taxon>
        <taxon>Sordariales</taxon>
        <taxon>Schizotheciaceae</taxon>
        <taxon>Schizothecium</taxon>
    </lineage>
</organism>
<name>A0AA40ETU3_9PEZI</name>
<dbReference type="Proteomes" id="UP001172155">
    <property type="component" value="Unassembled WGS sequence"/>
</dbReference>
<evidence type="ECO:0000313" key="4">
    <source>
        <dbReference type="Proteomes" id="UP001172155"/>
    </source>
</evidence>
<sequence length="263" mass="28442">LLLALDTLIVYLRPSKLPRYLHTKRSQPAWALVTGASDGIGKAFAHSLAEAGFNVVIHGRSPSKLAVVFAELESTYPLRSFRFLTADATKCHPDAFEGIVQFLSDIHLTVLINNAGSVSRRPLITDYRPLDSYTHAELVESVTLNALFPTLLTRALAPALAVNGPALIFFVGSLADIGLPLVAPYGSSKSFLGTLADSMALEMRMTGRDIEVLHVRVGPMTGVATIWRPPSWLRPHATTLAQTVLDRVGCGRAVVVPYLPHAL</sequence>
<accession>A0AA40ETU3</accession>
<keyword evidence="2" id="KW-0560">Oxidoreductase</keyword>
<dbReference type="PANTHER" id="PTHR43899:SF13">
    <property type="entry name" value="RH59310P"/>
    <property type="match status" value="1"/>
</dbReference>
<dbReference type="GO" id="GO:0016491">
    <property type="term" value="F:oxidoreductase activity"/>
    <property type="evidence" value="ECO:0007669"/>
    <property type="project" value="UniProtKB-KW"/>
</dbReference>
<protein>
    <recommendedName>
        <fullName evidence="5">NAD(P)-binding protein</fullName>
    </recommendedName>
</protein>
<evidence type="ECO:0008006" key="5">
    <source>
        <dbReference type="Google" id="ProtNLM"/>
    </source>
</evidence>
<dbReference type="PRINTS" id="PR00081">
    <property type="entry name" value="GDHRDH"/>
</dbReference>
<dbReference type="Pfam" id="PF00106">
    <property type="entry name" value="adh_short"/>
    <property type="match status" value="1"/>
</dbReference>
<dbReference type="GO" id="GO:0005783">
    <property type="term" value="C:endoplasmic reticulum"/>
    <property type="evidence" value="ECO:0007669"/>
    <property type="project" value="TreeGrafter"/>
</dbReference>
<feature type="non-terminal residue" evidence="3">
    <location>
        <position position="263"/>
    </location>
</feature>